<evidence type="ECO:0000313" key="10">
    <source>
        <dbReference type="EMBL" id="CAB55004.2"/>
    </source>
</evidence>
<dbReference type="Proteomes" id="UP000001940">
    <property type="component" value="Chromosome IV"/>
</dbReference>
<reference evidence="10 11" key="1">
    <citation type="journal article" date="1998" name="Science">
        <title>Genome sequence of the nematode C. elegans: a platform for investigating biology.</title>
        <authorList>
            <consortium name="The C. elegans sequencing consortium"/>
            <person name="Sulson J.E."/>
            <person name="Waterston R."/>
        </authorList>
    </citation>
    <scope>NUCLEOTIDE SEQUENCE [LARGE SCALE GENOMIC DNA]</scope>
    <source>
        <strain evidence="10 11">Bristol N2</strain>
    </source>
</reference>
<dbReference type="RefSeq" id="NP_502888.2">
    <property type="nucleotide sequence ID" value="NM_070487.3"/>
</dbReference>
<dbReference type="CTD" id="190882"/>
<feature type="region of interest" description="Disordered" evidence="8">
    <location>
        <begin position="1"/>
        <end position="21"/>
    </location>
</feature>
<dbReference type="PANTHER" id="PTHR46716">
    <property type="entry name" value="MITOGEN-ACTIVATED PROTEIN KINASE KINASE KINASE 7"/>
    <property type="match status" value="1"/>
</dbReference>
<dbReference type="GO" id="GO:0034727">
    <property type="term" value="P:piecemeal microautophagy of the nucleus"/>
    <property type="evidence" value="ECO:0000318"/>
    <property type="project" value="GO_Central"/>
</dbReference>
<evidence type="ECO:0000256" key="4">
    <source>
        <dbReference type="ARBA" id="ARBA00022741"/>
    </source>
</evidence>
<feature type="compositionally biased region" description="Low complexity" evidence="8">
    <location>
        <begin position="1"/>
        <end position="10"/>
    </location>
</feature>
<keyword evidence="4 7" id="KW-0547">Nucleotide-binding</keyword>
<dbReference type="GO" id="GO:0000423">
    <property type="term" value="P:mitophagy"/>
    <property type="evidence" value="ECO:0000318"/>
    <property type="project" value="GO_Central"/>
</dbReference>
<keyword evidence="2" id="KW-0723">Serine/threonine-protein kinase</keyword>
<evidence type="ECO:0000259" key="9">
    <source>
        <dbReference type="PROSITE" id="PS50011"/>
    </source>
</evidence>
<dbReference type="KEGG" id="cel:CELE_Y105C5A.24"/>
<dbReference type="OMA" id="KYASATH"/>
<dbReference type="Pfam" id="PF00069">
    <property type="entry name" value="Pkinase"/>
    <property type="match status" value="1"/>
</dbReference>
<keyword evidence="5 10" id="KW-0418">Kinase</keyword>
<evidence type="ECO:0000256" key="1">
    <source>
        <dbReference type="ARBA" id="ARBA00006529"/>
    </source>
</evidence>
<dbReference type="eggNOG" id="KOG0192">
    <property type="taxonomic scope" value="Eukaryota"/>
</dbReference>
<dbReference type="GO" id="GO:0000045">
    <property type="term" value="P:autophagosome assembly"/>
    <property type="evidence" value="ECO:0000318"/>
    <property type="project" value="GO_Central"/>
</dbReference>
<dbReference type="PeptideAtlas" id="Q9NF64"/>
<dbReference type="PIR" id="T31581">
    <property type="entry name" value="T31581"/>
</dbReference>
<dbReference type="GO" id="GO:0010506">
    <property type="term" value="P:regulation of autophagy"/>
    <property type="evidence" value="ECO:0000318"/>
    <property type="project" value="GO_Central"/>
</dbReference>
<gene>
    <name evidence="10" type="ORF">CELE_Y105C5A.24</name>
    <name evidence="10 12" type="ORF">Y105C5A.24</name>
</gene>
<dbReference type="InterPro" id="IPR000719">
    <property type="entry name" value="Prot_kinase_dom"/>
</dbReference>
<dbReference type="PhylomeDB" id="Q9NF64"/>
<dbReference type="GO" id="GO:0005737">
    <property type="term" value="C:cytoplasm"/>
    <property type="evidence" value="ECO:0000318"/>
    <property type="project" value="GO_Central"/>
</dbReference>
<name>Q9NF64_CAEEL</name>
<proteinExistence type="inferred from homology"/>
<evidence type="ECO:0000256" key="3">
    <source>
        <dbReference type="ARBA" id="ARBA00022679"/>
    </source>
</evidence>
<dbReference type="OrthoDB" id="10013149at2759"/>
<feature type="binding site" evidence="7">
    <location>
        <position position="76"/>
    </location>
    <ligand>
        <name>ATP</name>
        <dbReference type="ChEBI" id="CHEBI:30616"/>
    </ligand>
</feature>
<evidence type="ECO:0000313" key="12">
    <source>
        <dbReference type="WormBase" id="Y105C5A.24"/>
    </source>
</evidence>
<feature type="region of interest" description="Disordered" evidence="8">
    <location>
        <begin position="321"/>
        <end position="342"/>
    </location>
</feature>
<dbReference type="GO" id="GO:0004674">
    <property type="term" value="F:protein serine/threonine kinase activity"/>
    <property type="evidence" value="ECO:0000318"/>
    <property type="project" value="GO_Central"/>
</dbReference>
<dbReference type="GO" id="GO:0000407">
    <property type="term" value="C:phagophore assembly site"/>
    <property type="evidence" value="ECO:0000318"/>
    <property type="project" value="GO_Central"/>
</dbReference>
<dbReference type="SUPFAM" id="SSF56112">
    <property type="entry name" value="Protein kinase-like (PK-like)"/>
    <property type="match status" value="1"/>
</dbReference>
<dbReference type="Bgee" id="WBGene00013643">
    <property type="expression patterns" value="Expressed in larva and 2 other cell types or tissues"/>
</dbReference>
<comment type="similarity">
    <text evidence="1">Belongs to the protein kinase superfamily. STE Ser/Thr protein kinase family. MAP kinase kinase kinase subfamily.</text>
</comment>
<dbReference type="GO" id="GO:0005829">
    <property type="term" value="C:cytosol"/>
    <property type="evidence" value="ECO:0000318"/>
    <property type="project" value="GO_Central"/>
</dbReference>
<dbReference type="EMBL" id="BX284604">
    <property type="protein sequence ID" value="CAB55004.2"/>
    <property type="molecule type" value="Genomic_DNA"/>
</dbReference>
<dbReference type="PANTHER" id="PTHR46716:SF1">
    <property type="entry name" value="MITOGEN-ACTIVATED PROTEIN KINASE KINASE KINASE 7"/>
    <property type="match status" value="1"/>
</dbReference>
<accession>Q9NF64</accession>
<dbReference type="UCSC" id="Y105C5A.24">
    <property type="organism name" value="c. elegans"/>
</dbReference>
<keyword evidence="3" id="KW-0808">Transferase</keyword>
<dbReference type="GO" id="GO:0048675">
    <property type="term" value="P:axon extension"/>
    <property type="evidence" value="ECO:0000318"/>
    <property type="project" value="GO_Central"/>
</dbReference>
<evidence type="ECO:0000256" key="7">
    <source>
        <dbReference type="PROSITE-ProRule" id="PRU10141"/>
    </source>
</evidence>
<dbReference type="PROSITE" id="PS50011">
    <property type="entry name" value="PROTEIN_KINASE_DOM"/>
    <property type="match status" value="1"/>
</dbReference>
<dbReference type="Gene3D" id="1.10.510.10">
    <property type="entry name" value="Transferase(Phosphotransferase) domain 1"/>
    <property type="match status" value="1"/>
</dbReference>
<dbReference type="AGR" id="WB:WBGene00013643"/>
<dbReference type="SMR" id="Q9NF64"/>
<dbReference type="InterPro" id="IPR017441">
    <property type="entry name" value="Protein_kinase_ATP_BS"/>
</dbReference>
<keyword evidence="11" id="KW-1185">Reference proteome</keyword>
<dbReference type="InterPro" id="IPR011009">
    <property type="entry name" value="Kinase-like_dom_sf"/>
</dbReference>
<dbReference type="SMART" id="SM00220">
    <property type="entry name" value="S_TKc"/>
    <property type="match status" value="1"/>
</dbReference>
<protein>
    <submittedName>
        <fullName evidence="10">Protein kinase domain-containing protein</fullName>
    </submittedName>
</protein>
<dbReference type="WormBase" id="Y105C5A.24">
    <property type="protein sequence ID" value="CE36218"/>
    <property type="gene ID" value="WBGene00013643"/>
</dbReference>
<dbReference type="GO" id="GO:0061709">
    <property type="term" value="P:reticulophagy"/>
    <property type="evidence" value="ECO:0000318"/>
    <property type="project" value="GO_Central"/>
</dbReference>
<evidence type="ECO:0000313" key="11">
    <source>
        <dbReference type="Proteomes" id="UP000001940"/>
    </source>
</evidence>
<dbReference type="PRINTS" id="PR00109">
    <property type="entry name" value="TYRKINASE"/>
</dbReference>
<feature type="domain" description="Protein kinase" evidence="9">
    <location>
        <begin position="43"/>
        <end position="295"/>
    </location>
</feature>
<dbReference type="GO" id="GO:0005776">
    <property type="term" value="C:autophagosome"/>
    <property type="evidence" value="ECO:0000318"/>
    <property type="project" value="GO_Central"/>
</dbReference>
<dbReference type="AlphaFoldDB" id="Q9NF64"/>
<dbReference type="PaxDb" id="6239-Y105C5A.24"/>
<dbReference type="Gene3D" id="3.30.200.20">
    <property type="entry name" value="Phosphorylase Kinase, domain 1"/>
    <property type="match status" value="1"/>
</dbReference>
<sequence>MDRKPSSSSSTGPPAPVIQRKTRDSDLCLTSDIPKIPPNCIDELNSHFLGKGTFGVVEKTKYRKTRDDTYRPAAIKYASATHLSILKREAKHMWNLRNHVNIIKIYGMYESHRNGQGLVMEYMDCGCVADLIYDRKNIEYKMDHVASWMYQLSSAVNFFHSKDQIHRDLKLQNMLLSHHHRTLKICDFGTFTSIHQSMTSNRGSPITMAPEIFRCEPYNMKADIFSIGIIMWQMIARDHPYTMNMPITPFLYNVATRNLRPHEIECNPILSNFYKRCWSDNPASRPTSADCVEYFRCLRSEYPNGNVPLWDPASGASNTVKIPKSQPGGRSPLPLPKTEITPDVKPKEVAPAKVQETPALLPDTLKVPKVERQISNEEEKQKIFMTALSNEDTRPIDPNEGDESSLELYHQHCLVNLNYAEVLLAKKEAINEKHKLVQKWAEHERTLELLERIACLEQEIAYQECNNAKEKSSFSVRM</sequence>
<dbReference type="STRING" id="6239.Y105C5A.24.1"/>
<dbReference type="InterPro" id="IPR001245">
    <property type="entry name" value="Ser-Thr/Tyr_kinase_cat_dom"/>
</dbReference>
<dbReference type="PROSITE" id="PS00107">
    <property type="entry name" value="PROTEIN_KINASE_ATP"/>
    <property type="match status" value="1"/>
</dbReference>
<dbReference type="InParanoid" id="Q9NF64"/>
<evidence type="ECO:0000256" key="5">
    <source>
        <dbReference type="ARBA" id="ARBA00022777"/>
    </source>
</evidence>
<dbReference type="GO" id="GO:0042594">
    <property type="term" value="P:response to starvation"/>
    <property type="evidence" value="ECO:0000318"/>
    <property type="project" value="GO_Central"/>
</dbReference>
<evidence type="ECO:0000256" key="8">
    <source>
        <dbReference type="SAM" id="MobiDB-lite"/>
    </source>
</evidence>
<dbReference type="HOGENOM" id="CLU_509264_0_0_1"/>
<dbReference type="GO" id="GO:0005524">
    <property type="term" value="F:ATP binding"/>
    <property type="evidence" value="ECO:0007669"/>
    <property type="project" value="UniProtKB-UniRule"/>
</dbReference>
<organism evidence="10 11">
    <name type="scientific">Caenorhabditis elegans</name>
    <dbReference type="NCBI Taxonomy" id="6239"/>
    <lineage>
        <taxon>Eukaryota</taxon>
        <taxon>Metazoa</taxon>
        <taxon>Ecdysozoa</taxon>
        <taxon>Nematoda</taxon>
        <taxon>Chromadorea</taxon>
        <taxon>Rhabditida</taxon>
        <taxon>Rhabditina</taxon>
        <taxon>Rhabditomorpha</taxon>
        <taxon>Rhabditoidea</taxon>
        <taxon>Rhabditidae</taxon>
        <taxon>Peloderinae</taxon>
        <taxon>Caenorhabditis</taxon>
    </lineage>
</organism>
<keyword evidence="6 7" id="KW-0067">ATP-binding</keyword>
<dbReference type="GeneID" id="190882"/>
<evidence type="ECO:0000256" key="2">
    <source>
        <dbReference type="ARBA" id="ARBA00022527"/>
    </source>
</evidence>
<dbReference type="GO" id="GO:0034045">
    <property type="term" value="C:phagophore assembly site membrane"/>
    <property type="evidence" value="ECO:0000318"/>
    <property type="project" value="GO_Central"/>
</dbReference>
<evidence type="ECO:0000256" key="6">
    <source>
        <dbReference type="ARBA" id="ARBA00022840"/>
    </source>
</evidence>
<dbReference type="FunCoup" id="Q9NF64">
    <property type="interactions" value="2190"/>
</dbReference>